<feature type="chain" id="PRO_5039587854" evidence="2">
    <location>
        <begin position="25"/>
        <end position="131"/>
    </location>
</feature>
<feature type="signal peptide" evidence="2">
    <location>
        <begin position="1"/>
        <end position="24"/>
    </location>
</feature>
<evidence type="ECO:0000313" key="4">
    <source>
        <dbReference type="Proteomes" id="UP000309033"/>
    </source>
</evidence>
<evidence type="ECO:0000313" key="3">
    <source>
        <dbReference type="EMBL" id="TLP66810.1"/>
    </source>
</evidence>
<feature type="compositionally biased region" description="Polar residues" evidence="1">
    <location>
        <begin position="113"/>
        <end position="125"/>
    </location>
</feature>
<sequence length="131" mass="13113">MARHTARNALIGPAARLLALGALAVATAGVALSPGSAAVAPGRGWGGGGGDANASRTRWVINNGLNNRAYLVAGSQRNAFGVQQVVAGVDAAVNTQAANCRHRPGCGIPQRIHGSNTSFPTTRGNVNVGGH</sequence>
<organism evidence="3 4">
    <name type="scientific">Microbispora triticiradicis</name>
    <dbReference type="NCBI Taxonomy" id="2200763"/>
    <lineage>
        <taxon>Bacteria</taxon>
        <taxon>Bacillati</taxon>
        <taxon>Actinomycetota</taxon>
        <taxon>Actinomycetes</taxon>
        <taxon>Streptosporangiales</taxon>
        <taxon>Streptosporangiaceae</taxon>
        <taxon>Microbispora</taxon>
    </lineage>
</organism>
<dbReference type="AlphaFoldDB" id="A0A5R8ZM46"/>
<evidence type="ECO:0000256" key="2">
    <source>
        <dbReference type="SAM" id="SignalP"/>
    </source>
</evidence>
<proteinExistence type="predicted"/>
<gene>
    <name evidence="3" type="ORF">FED44_05070</name>
</gene>
<comment type="caution">
    <text evidence="3">The sequence shown here is derived from an EMBL/GenBank/DDBJ whole genome shotgun (WGS) entry which is preliminary data.</text>
</comment>
<reference evidence="3" key="1">
    <citation type="submission" date="2019-05" db="EMBL/GenBank/DDBJ databases">
        <title>Isolation, diversity and antifungal activity of Actinobacteria from wheat.</title>
        <authorList>
            <person name="Yu B."/>
        </authorList>
    </citation>
    <scope>NUCLEOTIDE SEQUENCE [LARGE SCALE GENOMIC DNA]</scope>
    <source>
        <strain evidence="3">NEAU-HEGS1-5</strain>
    </source>
</reference>
<evidence type="ECO:0000256" key="1">
    <source>
        <dbReference type="SAM" id="MobiDB-lite"/>
    </source>
</evidence>
<keyword evidence="2" id="KW-0732">Signal</keyword>
<dbReference type="Proteomes" id="UP000309033">
    <property type="component" value="Unassembled WGS sequence"/>
</dbReference>
<dbReference type="EMBL" id="VANP01000001">
    <property type="protein sequence ID" value="TLP66810.1"/>
    <property type="molecule type" value="Genomic_DNA"/>
</dbReference>
<dbReference type="OrthoDB" id="3542412at2"/>
<protein>
    <submittedName>
        <fullName evidence="3">Uncharacterized protein</fullName>
    </submittedName>
</protein>
<accession>A0A5R8ZM46</accession>
<name>A0A5R8ZM46_9ACTN</name>
<keyword evidence="4" id="KW-1185">Reference proteome</keyword>
<feature type="region of interest" description="Disordered" evidence="1">
    <location>
        <begin position="111"/>
        <end position="131"/>
    </location>
</feature>